<reference evidence="2" key="3">
    <citation type="submission" date="2025-08" db="UniProtKB">
        <authorList>
            <consortium name="RefSeq"/>
        </authorList>
    </citation>
    <scope>IDENTIFICATION</scope>
    <source>
        <strain evidence="2">CBS 342.82</strain>
    </source>
</reference>
<evidence type="ECO:0000313" key="2">
    <source>
        <dbReference type="RefSeq" id="XP_033459553.1"/>
    </source>
</evidence>
<dbReference type="InterPro" id="IPR010033">
    <property type="entry name" value="HAD_SF_ppase_IIIC"/>
</dbReference>
<dbReference type="Gene3D" id="3.40.50.1000">
    <property type="entry name" value="HAD superfamily/HAD-like"/>
    <property type="match status" value="1"/>
</dbReference>
<protein>
    <submittedName>
        <fullName evidence="2">Magnesium-dependent phosphatase-1</fullName>
    </submittedName>
</protein>
<reference evidence="2" key="2">
    <citation type="submission" date="2020-04" db="EMBL/GenBank/DDBJ databases">
        <authorList>
            <consortium name="NCBI Genome Project"/>
        </authorList>
    </citation>
    <scope>NUCLEOTIDE SEQUENCE</scope>
    <source>
        <strain evidence="2">CBS 342.82</strain>
    </source>
</reference>
<organism evidence="2">
    <name type="scientific">Dissoconium aciculare CBS 342.82</name>
    <dbReference type="NCBI Taxonomy" id="1314786"/>
    <lineage>
        <taxon>Eukaryota</taxon>
        <taxon>Fungi</taxon>
        <taxon>Dikarya</taxon>
        <taxon>Ascomycota</taxon>
        <taxon>Pezizomycotina</taxon>
        <taxon>Dothideomycetes</taxon>
        <taxon>Dothideomycetidae</taxon>
        <taxon>Mycosphaerellales</taxon>
        <taxon>Dissoconiaceae</taxon>
        <taxon>Dissoconium</taxon>
    </lineage>
</organism>
<dbReference type="PANTHER" id="PTHR17901:SF14">
    <property type="entry name" value="MAGNESIUM-DEPENDENT PHOSPHATASE 1"/>
    <property type="match status" value="1"/>
</dbReference>
<reference evidence="2" key="1">
    <citation type="submission" date="2020-01" db="EMBL/GenBank/DDBJ databases">
        <authorList>
            <consortium name="DOE Joint Genome Institute"/>
            <person name="Haridas S."/>
            <person name="Albert R."/>
            <person name="Binder M."/>
            <person name="Bloem J."/>
            <person name="Labutti K."/>
            <person name="Salamov A."/>
            <person name="Andreopoulos B."/>
            <person name="Baker S.E."/>
            <person name="Barry K."/>
            <person name="Bills G."/>
            <person name="Bluhm B.H."/>
            <person name="Cannon C."/>
            <person name="Castanera R."/>
            <person name="Culley D.E."/>
            <person name="Daum C."/>
            <person name="Ezra D."/>
            <person name="Gonzalez J.B."/>
            <person name="Henrissat B."/>
            <person name="Kuo A."/>
            <person name="Liang C."/>
            <person name="Lipzen A."/>
            <person name="Lutzoni F."/>
            <person name="Magnuson J."/>
            <person name="Mondo S."/>
            <person name="Nolan M."/>
            <person name="Ohm R."/>
            <person name="Pangilinan J."/>
            <person name="Park H.-J."/>
            <person name="Ramirez L."/>
            <person name="Alfaro M."/>
            <person name="Sun H."/>
            <person name="Tritt A."/>
            <person name="Yoshinaga Y."/>
            <person name="Zwiers L.-H."/>
            <person name="Turgeon B.G."/>
            <person name="Goodwin S.B."/>
            <person name="Spatafora J.W."/>
            <person name="Crous P.W."/>
            <person name="Grigoriev I.V."/>
        </authorList>
    </citation>
    <scope>NUCLEOTIDE SEQUENCE</scope>
    <source>
        <strain evidence="2">CBS 342.82</strain>
    </source>
</reference>
<dbReference type="NCBIfam" id="TIGR01685">
    <property type="entry name" value="MDP-1"/>
    <property type="match status" value="1"/>
</dbReference>
<dbReference type="NCBIfam" id="TIGR01681">
    <property type="entry name" value="HAD-SF-IIIC"/>
    <property type="match status" value="1"/>
</dbReference>
<dbReference type="InterPro" id="IPR035679">
    <property type="entry name" value="MDP-1_euk"/>
</dbReference>
<name>A0A6J3M6L8_9PEZI</name>
<gene>
    <name evidence="2" type="ORF">K489DRAFT_321083</name>
</gene>
<dbReference type="InterPro" id="IPR010036">
    <property type="entry name" value="MDP_1_eu_arc"/>
</dbReference>
<evidence type="ECO:0000313" key="1">
    <source>
        <dbReference type="Proteomes" id="UP000504637"/>
    </source>
</evidence>
<dbReference type="SUPFAM" id="SSF56784">
    <property type="entry name" value="HAD-like"/>
    <property type="match status" value="1"/>
</dbReference>
<dbReference type="FunFam" id="3.40.50.1000:FF:000155">
    <property type="entry name" value="Putative magnesium dependent phosphatase"/>
    <property type="match status" value="1"/>
</dbReference>
<proteinExistence type="predicted"/>
<dbReference type="Proteomes" id="UP000504637">
    <property type="component" value="Unplaced"/>
</dbReference>
<dbReference type="PANTHER" id="PTHR17901">
    <property type="entry name" value="MAGNESIUM-DEPENDENT PHOSPHATASE 1 MDP1"/>
    <property type="match status" value="1"/>
</dbReference>
<dbReference type="GO" id="GO:0003993">
    <property type="term" value="F:acid phosphatase activity"/>
    <property type="evidence" value="ECO:0007669"/>
    <property type="project" value="TreeGrafter"/>
</dbReference>
<dbReference type="SFLD" id="SFLDG01131">
    <property type="entry name" value="C1.5.2:_MDP_Like"/>
    <property type="match status" value="1"/>
</dbReference>
<dbReference type="InterPro" id="IPR036412">
    <property type="entry name" value="HAD-like_sf"/>
</dbReference>
<dbReference type="Pfam" id="PF12689">
    <property type="entry name" value="Acid_PPase"/>
    <property type="match status" value="1"/>
</dbReference>
<sequence length="199" mass="22177">MASQAATEPLLPKTFTDGLPVPKMLVFDLDYTLWPFWIDTHVQPPIRATVPGGFEIRDRSGRDLAFYPEVPGILRALQDKSVVVGAASRTSAPTLARRLLGLLQIPGPTSERDGAGDASSFFDHMEIYPGNKIAHFKQLQKKTGLAYEEMLFFDDESRNKNVEELGVVMYLVQAGVSRSEIDAGILSWRRRNGRTKREG</sequence>
<dbReference type="InterPro" id="IPR023214">
    <property type="entry name" value="HAD_sf"/>
</dbReference>
<accession>A0A6J3M6L8</accession>
<dbReference type="SFLD" id="SFLDG01129">
    <property type="entry name" value="C1.5:_HAD__Beta-PGM__Phosphata"/>
    <property type="match status" value="1"/>
</dbReference>
<dbReference type="CDD" id="cd07501">
    <property type="entry name" value="HAD_MDP-1_like"/>
    <property type="match status" value="1"/>
</dbReference>
<dbReference type="GeneID" id="54359313"/>
<dbReference type="RefSeq" id="XP_033459553.1">
    <property type="nucleotide sequence ID" value="XM_033601513.1"/>
</dbReference>
<dbReference type="OrthoDB" id="2865258at2759"/>
<dbReference type="AlphaFoldDB" id="A0A6J3M6L8"/>
<dbReference type="SFLD" id="SFLDS00003">
    <property type="entry name" value="Haloacid_Dehalogenase"/>
    <property type="match status" value="1"/>
</dbReference>
<keyword evidence="1" id="KW-1185">Reference proteome</keyword>